<feature type="region of interest" description="Disordered" evidence="5">
    <location>
        <begin position="36"/>
        <end position="62"/>
    </location>
</feature>
<dbReference type="SMART" id="SM00777">
    <property type="entry name" value="Mad3_BUB1_I"/>
    <property type="match status" value="1"/>
</dbReference>
<dbReference type="GO" id="GO:0032991">
    <property type="term" value="C:protein-containing complex"/>
    <property type="evidence" value="ECO:0007669"/>
    <property type="project" value="UniProtKB-ARBA"/>
</dbReference>
<protein>
    <submittedName>
        <fullName evidence="8">Uncharacterized protein</fullName>
    </submittedName>
</protein>
<feature type="region of interest" description="Disordered" evidence="5">
    <location>
        <begin position="635"/>
        <end position="695"/>
    </location>
</feature>
<evidence type="ECO:0000259" key="7">
    <source>
        <dbReference type="PROSITE" id="PS51489"/>
    </source>
</evidence>
<feature type="compositionally biased region" description="Basic and acidic residues" evidence="5">
    <location>
        <begin position="907"/>
        <end position="916"/>
    </location>
</feature>
<dbReference type="Pfam" id="PF08311">
    <property type="entry name" value="Mad3_BUB1_I"/>
    <property type="match status" value="1"/>
</dbReference>
<keyword evidence="4" id="KW-0137">Centromere</keyword>
<keyword evidence="2" id="KW-0158">Chromosome</keyword>
<comment type="caution">
    <text evidence="8">The sequence shown here is derived from an EMBL/GenBank/DDBJ whole genome shotgun (WGS) entry which is preliminary data.</text>
</comment>
<comment type="subcellular location">
    <subcellularLocation>
        <location evidence="1">Chromosome</location>
        <location evidence="1">Centromere</location>
        <location evidence="1">Kinetochore</location>
    </subcellularLocation>
</comment>
<evidence type="ECO:0000256" key="1">
    <source>
        <dbReference type="ARBA" id="ARBA00004629"/>
    </source>
</evidence>
<dbReference type="InterPro" id="IPR011009">
    <property type="entry name" value="Kinase-like_dom_sf"/>
</dbReference>
<reference evidence="8 9" key="1">
    <citation type="journal article" date="2023" name="Mol. Phylogenet. Evol.">
        <title>Genome-scale phylogeny and comparative genomics of the fungal order Sordariales.</title>
        <authorList>
            <person name="Hensen N."/>
            <person name="Bonometti L."/>
            <person name="Westerberg I."/>
            <person name="Brannstrom I.O."/>
            <person name="Guillou S."/>
            <person name="Cros-Aarteil S."/>
            <person name="Calhoun S."/>
            <person name="Haridas S."/>
            <person name="Kuo A."/>
            <person name="Mondo S."/>
            <person name="Pangilinan J."/>
            <person name="Riley R."/>
            <person name="LaButti K."/>
            <person name="Andreopoulos B."/>
            <person name="Lipzen A."/>
            <person name="Chen C."/>
            <person name="Yan M."/>
            <person name="Daum C."/>
            <person name="Ng V."/>
            <person name="Clum A."/>
            <person name="Steindorff A."/>
            <person name="Ohm R.A."/>
            <person name="Martin F."/>
            <person name="Silar P."/>
            <person name="Natvig D.O."/>
            <person name="Lalanne C."/>
            <person name="Gautier V."/>
            <person name="Ament-Velasquez S.L."/>
            <person name="Kruys A."/>
            <person name="Hutchinson M.I."/>
            <person name="Powell A.J."/>
            <person name="Barry K."/>
            <person name="Miller A.N."/>
            <person name="Grigoriev I.V."/>
            <person name="Debuchy R."/>
            <person name="Gladieux P."/>
            <person name="Hiltunen Thoren M."/>
            <person name="Johannesson H."/>
        </authorList>
    </citation>
    <scope>NUCLEOTIDE SEQUENCE [LARGE SCALE GENOMIC DNA]</scope>
    <source>
        <strain evidence="8 9">FGSC 10403</strain>
    </source>
</reference>
<dbReference type="InterPro" id="IPR008271">
    <property type="entry name" value="Ser/Thr_kinase_AS"/>
</dbReference>
<feature type="domain" description="BUB1 N-terminal" evidence="7">
    <location>
        <begin position="73"/>
        <end position="238"/>
    </location>
</feature>
<name>A0AAJ0IC96_9PEZI</name>
<sequence>MTPQDDSVNFDIIESHKENIQALPSGRSARKLAELFSPSHGASSSRQALAPQLTPTPNPTEVKSVNDAIRAEYEAELAAFNPEEQDDPLDIYDRYVRWTLDAYPSASATPQSQLHLLLERATRAFIGSAQYRNDARYLKMWLHYIRMFSDAPREAFAFLSRHQIGEQLALYYEEFAAYLEGEGRWAQAEEVYKMGIEKEARPVSRLVRKFGEFEQRRAALPEGAEDQSNSVPVLPVVRKALGVKSDPFLAAGVERLPRDPQAPRPNMGVGGAAAGPSKPKSKLAIFSDADAAAQQPALGSLSAGSKGWDSIGSLADRKKENTVEPKPWAGEVLKAGGKKPVQKMQVFRDTTKKTTNPMMMNKQQLSQSHIPIHHSQSQVTVNPVTGKRERVFVDLRVIYPTPDEPGTELSFEEIWAARRGWLDVVWEDERKKRPLDAMLTPKRDENMEDLTLEMASTKIVAYHDVLKLDENGKPIYPEHKAGRSAKKKKVIEVNETQIIKAKLDSPSGPKMKKRGSSSEPTMTLHTKAATDDIYDIFNAPLKPTANPSLSDDENRYDSDDYTCGVDDTSKNLATSEAGDETTVVEAIEETDVADEDDDVKSEWSDFTARKHIPDYQGGGDEDHEMTDVLDEELNGQPETSHSQFNHNKVPDENPTQGGRPLTQNPPPAPEESPPTTRNIFVPVPPADYVPTRRPYRDPVEVANNRLPFMTPITERTEVSSLDVTYHHPNMHHPILTKTPSKAPGLHHDMRDDMSVDGEEEDGQYSENEDEDMLEPESSPLREIPEGNEEEEEQQEKFSPIPVFHSQLGQNQPAVRSPLAVKSVTTSPLAHRAVSPLAPRLPGPIIKELQCNPVDELVRKKILANVYPPLTSYEGFHDHRHEKFRKGAEIRKFAQAQSAASKRGRKSTSADKRDSLNEPHPIMLQLPGNPSTKYTIKKELGAGAYAPVYLVENSKPTKTASRTGYGYGQQENENNNLPAHLIRHPREALKMEQPPTAWEFYIMRLAHTRLLAANTSLHHRALASLSPALELHLYQDEGFLFLPFFQHGTLLDVINLFRSESSGVMDEQLAMFFTVELFRAIEALHSAGIMHGDVKVDNCLLRLPTTTDILPTNQYHADGSGGWAARGLTLIDFGRGIDFRQFREEVQFVADWKPTAQDCAEMREGRPWTWQIDYHGLAGVVHALLFGKYIDTVPCGTSHSRSFGGLGGNDQKRYKIRENLKRYWQTDIWGHCFDLLLNPGSYVDEEEGGNMPVLKGLRTVRERMEGWLEANCERGVGLRGWMGKVEAWSRGRR</sequence>
<dbReference type="RefSeq" id="XP_062695363.1">
    <property type="nucleotide sequence ID" value="XM_062838071.1"/>
</dbReference>
<dbReference type="PANTHER" id="PTHR14030:SF4">
    <property type="entry name" value="BUB1 KINASE, ISOFORM A-RELATED"/>
    <property type="match status" value="1"/>
</dbReference>
<dbReference type="PANTHER" id="PTHR14030">
    <property type="entry name" value="MITOTIC CHECKPOINT SERINE/THREONINE-PROTEIN KINASE BUB1"/>
    <property type="match status" value="1"/>
</dbReference>
<dbReference type="InterPro" id="IPR015661">
    <property type="entry name" value="Bub1/Mad3"/>
</dbReference>
<evidence type="ECO:0000256" key="3">
    <source>
        <dbReference type="ARBA" id="ARBA00022838"/>
    </source>
</evidence>
<dbReference type="SUPFAM" id="SSF56112">
    <property type="entry name" value="Protein kinase-like (PK-like)"/>
    <property type="match status" value="1"/>
</dbReference>
<feature type="compositionally biased region" description="Acidic residues" evidence="5">
    <location>
        <begin position="754"/>
        <end position="774"/>
    </location>
</feature>
<accession>A0AAJ0IC96</accession>
<evidence type="ECO:0000259" key="6">
    <source>
        <dbReference type="PROSITE" id="PS50011"/>
    </source>
</evidence>
<feature type="domain" description="Protein kinase" evidence="6">
    <location>
        <begin position="933"/>
        <end position="1292"/>
    </location>
</feature>
<proteinExistence type="predicted"/>
<dbReference type="Gene3D" id="1.25.40.430">
    <property type="match status" value="1"/>
</dbReference>
<feature type="region of interest" description="Disordered" evidence="5">
    <location>
        <begin position="730"/>
        <end position="797"/>
    </location>
</feature>
<dbReference type="PROSITE" id="PS50011">
    <property type="entry name" value="PROTEIN_KINASE_DOM"/>
    <property type="match status" value="1"/>
</dbReference>
<dbReference type="InterPro" id="IPR012572">
    <property type="entry name" value="Mad3/Bub1_II"/>
</dbReference>
<dbReference type="GO" id="GO:0051754">
    <property type="term" value="P:meiotic sister chromatid cohesion, centromeric"/>
    <property type="evidence" value="ECO:0007669"/>
    <property type="project" value="TreeGrafter"/>
</dbReference>
<evidence type="ECO:0000256" key="5">
    <source>
        <dbReference type="SAM" id="MobiDB-lite"/>
    </source>
</evidence>
<keyword evidence="3" id="KW-0995">Kinetochore</keyword>
<dbReference type="InterPro" id="IPR013212">
    <property type="entry name" value="Mad3/Bub1_I"/>
</dbReference>
<evidence type="ECO:0000313" key="8">
    <source>
        <dbReference type="EMBL" id="KAK3497099.1"/>
    </source>
</evidence>
<keyword evidence="9" id="KW-1185">Reference proteome</keyword>
<dbReference type="InterPro" id="IPR000719">
    <property type="entry name" value="Prot_kinase_dom"/>
</dbReference>
<dbReference type="PROSITE" id="PS00108">
    <property type="entry name" value="PROTEIN_KINASE_ST"/>
    <property type="match status" value="1"/>
</dbReference>
<organism evidence="8 9">
    <name type="scientific">Neurospora hispaniola</name>
    <dbReference type="NCBI Taxonomy" id="588809"/>
    <lineage>
        <taxon>Eukaryota</taxon>
        <taxon>Fungi</taxon>
        <taxon>Dikarya</taxon>
        <taxon>Ascomycota</taxon>
        <taxon>Pezizomycotina</taxon>
        <taxon>Sordariomycetes</taxon>
        <taxon>Sordariomycetidae</taxon>
        <taxon>Sordariales</taxon>
        <taxon>Sordariaceae</taxon>
        <taxon>Neurospora</taxon>
    </lineage>
</organism>
<gene>
    <name evidence="8" type="ORF">B0T23DRAFT_393392</name>
</gene>
<dbReference type="EMBL" id="JAULSX010000002">
    <property type="protein sequence ID" value="KAK3497099.1"/>
    <property type="molecule type" value="Genomic_DNA"/>
</dbReference>
<dbReference type="GO" id="GO:0004672">
    <property type="term" value="F:protein kinase activity"/>
    <property type="evidence" value="ECO:0007669"/>
    <property type="project" value="InterPro"/>
</dbReference>
<dbReference type="SMART" id="SM00220">
    <property type="entry name" value="S_TKc"/>
    <property type="match status" value="1"/>
</dbReference>
<dbReference type="GeneID" id="87875693"/>
<dbReference type="GO" id="GO:0000776">
    <property type="term" value="C:kinetochore"/>
    <property type="evidence" value="ECO:0007669"/>
    <property type="project" value="UniProtKB-KW"/>
</dbReference>
<evidence type="ECO:0000313" key="9">
    <source>
        <dbReference type="Proteomes" id="UP001285908"/>
    </source>
</evidence>
<dbReference type="PROSITE" id="PS51489">
    <property type="entry name" value="BUB1_N"/>
    <property type="match status" value="1"/>
</dbReference>
<feature type="compositionally biased region" description="Pro residues" evidence="5">
    <location>
        <begin position="663"/>
        <end position="672"/>
    </location>
</feature>
<feature type="region of interest" description="Disordered" evidence="5">
    <location>
        <begin position="255"/>
        <end position="281"/>
    </location>
</feature>
<dbReference type="Pfam" id="PF08171">
    <property type="entry name" value="Mad3_BUB1_II"/>
    <property type="match status" value="1"/>
</dbReference>
<dbReference type="FunFam" id="1.25.40.430:FF:000003">
    <property type="entry name" value="Checkpoint serine/threonine-protein kinase BUB1"/>
    <property type="match status" value="1"/>
</dbReference>
<dbReference type="Proteomes" id="UP001285908">
    <property type="component" value="Unassembled WGS sequence"/>
</dbReference>
<dbReference type="Pfam" id="PF00069">
    <property type="entry name" value="Pkinase"/>
    <property type="match status" value="1"/>
</dbReference>
<feature type="compositionally biased region" description="Polar residues" evidence="5">
    <location>
        <begin position="636"/>
        <end position="646"/>
    </location>
</feature>
<feature type="compositionally biased region" description="Polar residues" evidence="5">
    <location>
        <begin position="40"/>
        <end position="62"/>
    </location>
</feature>
<evidence type="ECO:0000256" key="2">
    <source>
        <dbReference type="ARBA" id="ARBA00022454"/>
    </source>
</evidence>
<dbReference type="Gene3D" id="1.10.510.10">
    <property type="entry name" value="Transferase(Phosphotransferase) domain 1"/>
    <property type="match status" value="1"/>
</dbReference>
<dbReference type="GO" id="GO:0007094">
    <property type="term" value="P:mitotic spindle assembly checkpoint signaling"/>
    <property type="evidence" value="ECO:0007669"/>
    <property type="project" value="InterPro"/>
</dbReference>
<dbReference type="CDD" id="cd13981">
    <property type="entry name" value="STKc_Bub1_BubR1"/>
    <property type="match status" value="1"/>
</dbReference>
<feature type="region of interest" description="Disordered" evidence="5">
    <location>
        <begin position="893"/>
        <end position="921"/>
    </location>
</feature>
<evidence type="ECO:0000256" key="4">
    <source>
        <dbReference type="ARBA" id="ARBA00023328"/>
    </source>
</evidence>
<dbReference type="GO" id="GO:0005634">
    <property type="term" value="C:nucleus"/>
    <property type="evidence" value="ECO:0007669"/>
    <property type="project" value="TreeGrafter"/>
</dbReference>
<dbReference type="GO" id="GO:0005524">
    <property type="term" value="F:ATP binding"/>
    <property type="evidence" value="ECO:0007669"/>
    <property type="project" value="InterPro"/>
</dbReference>